<dbReference type="AlphaFoldDB" id="A0A8J6I216"/>
<dbReference type="InterPro" id="IPR006684">
    <property type="entry name" value="YbgC/YbaW"/>
</dbReference>
<dbReference type="Pfam" id="PF13279">
    <property type="entry name" value="4HBT_2"/>
    <property type="match status" value="1"/>
</dbReference>
<evidence type="ECO:0000256" key="2">
    <source>
        <dbReference type="ARBA" id="ARBA00022801"/>
    </source>
</evidence>
<dbReference type="NCBIfam" id="TIGR00051">
    <property type="entry name" value="YbgC/FadM family acyl-CoA thioesterase"/>
    <property type="match status" value="1"/>
</dbReference>
<proteinExistence type="inferred from homology"/>
<organism evidence="3 4">
    <name type="scientific">Capillibacterium thermochitinicola</name>
    <dbReference type="NCBI Taxonomy" id="2699427"/>
    <lineage>
        <taxon>Bacteria</taxon>
        <taxon>Bacillati</taxon>
        <taxon>Bacillota</taxon>
        <taxon>Capillibacterium</taxon>
    </lineage>
</organism>
<evidence type="ECO:0000313" key="3">
    <source>
        <dbReference type="EMBL" id="MBA2133254.1"/>
    </source>
</evidence>
<dbReference type="EMBL" id="JAAKDE010000013">
    <property type="protein sequence ID" value="MBA2133254.1"/>
    <property type="molecule type" value="Genomic_DNA"/>
</dbReference>
<dbReference type="CDD" id="cd00586">
    <property type="entry name" value="4HBT"/>
    <property type="match status" value="1"/>
</dbReference>
<dbReference type="Gene3D" id="3.10.129.10">
    <property type="entry name" value="Hotdog Thioesterase"/>
    <property type="match status" value="1"/>
</dbReference>
<dbReference type="GO" id="GO:0047617">
    <property type="term" value="F:fatty acyl-CoA hydrolase activity"/>
    <property type="evidence" value="ECO:0007669"/>
    <property type="project" value="TreeGrafter"/>
</dbReference>
<dbReference type="PIRSF" id="PIRSF003230">
    <property type="entry name" value="YbgC"/>
    <property type="match status" value="1"/>
</dbReference>
<reference evidence="3" key="1">
    <citation type="submission" date="2020-06" db="EMBL/GenBank/DDBJ databases">
        <title>Novel chitinolytic bacterium.</title>
        <authorList>
            <person name="Ungkulpasvich U."/>
            <person name="Kosugi A."/>
            <person name="Uke A."/>
        </authorList>
    </citation>
    <scope>NUCLEOTIDE SEQUENCE</scope>
    <source>
        <strain evidence="3">UUS1-1</strain>
    </source>
</reference>
<dbReference type="Proteomes" id="UP000657177">
    <property type="component" value="Unassembled WGS sequence"/>
</dbReference>
<accession>A0A8J6I216</accession>
<gene>
    <name evidence="3" type="ORF">G5B42_06830</name>
</gene>
<protein>
    <submittedName>
        <fullName evidence="3">Acyl-CoA thioesterase</fullName>
    </submittedName>
</protein>
<name>A0A8J6I216_9FIRM</name>
<dbReference type="InterPro" id="IPR050563">
    <property type="entry name" value="4-hydroxybenzoyl-CoA_TE"/>
</dbReference>
<sequence>MFSGARNRVSFRVRYAETDAMGVVHHSRYLPWMELGRTEFLRQYGFSYRQCEEEGYFFPLLSATCHYHAPARYDDLVTVETWIKAIHPPYLEFAYKITREPDGLLLVTGETKQICITKDGKPRREPVKRLEAFFKEQA</sequence>
<dbReference type="PANTHER" id="PTHR31793">
    <property type="entry name" value="4-HYDROXYBENZOYL-COA THIOESTERASE FAMILY MEMBER"/>
    <property type="match status" value="1"/>
</dbReference>
<comment type="similarity">
    <text evidence="1">Belongs to the 4-hydroxybenzoyl-CoA thioesterase family.</text>
</comment>
<dbReference type="InterPro" id="IPR029069">
    <property type="entry name" value="HotDog_dom_sf"/>
</dbReference>
<keyword evidence="2" id="KW-0378">Hydrolase</keyword>
<dbReference type="InterPro" id="IPR008272">
    <property type="entry name" value="HB-CoA_thioesterase_AS"/>
</dbReference>
<dbReference type="SUPFAM" id="SSF54637">
    <property type="entry name" value="Thioesterase/thiol ester dehydrase-isomerase"/>
    <property type="match status" value="1"/>
</dbReference>
<comment type="caution">
    <text evidence="3">The sequence shown here is derived from an EMBL/GenBank/DDBJ whole genome shotgun (WGS) entry which is preliminary data.</text>
</comment>
<keyword evidence="4" id="KW-1185">Reference proteome</keyword>
<dbReference type="PROSITE" id="PS01328">
    <property type="entry name" value="4HBCOA_THIOESTERASE"/>
    <property type="match status" value="1"/>
</dbReference>
<dbReference type="PANTHER" id="PTHR31793:SF27">
    <property type="entry name" value="NOVEL THIOESTERASE SUPERFAMILY DOMAIN AND SAPOSIN A-TYPE DOMAIN CONTAINING PROTEIN (0610012H03RIK)"/>
    <property type="match status" value="1"/>
</dbReference>
<evidence type="ECO:0000313" key="4">
    <source>
        <dbReference type="Proteomes" id="UP000657177"/>
    </source>
</evidence>
<evidence type="ECO:0000256" key="1">
    <source>
        <dbReference type="ARBA" id="ARBA00005953"/>
    </source>
</evidence>